<dbReference type="AlphaFoldDB" id="A0AAV4HUD6"/>
<organism evidence="2 3">
    <name type="scientific">Elysia marginata</name>
    <dbReference type="NCBI Taxonomy" id="1093978"/>
    <lineage>
        <taxon>Eukaryota</taxon>
        <taxon>Metazoa</taxon>
        <taxon>Spiralia</taxon>
        <taxon>Lophotrochozoa</taxon>
        <taxon>Mollusca</taxon>
        <taxon>Gastropoda</taxon>
        <taxon>Heterobranchia</taxon>
        <taxon>Euthyneura</taxon>
        <taxon>Panpulmonata</taxon>
        <taxon>Sacoglossa</taxon>
        <taxon>Placobranchoidea</taxon>
        <taxon>Plakobranchidae</taxon>
        <taxon>Elysia</taxon>
    </lineage>
</organism>
<gene>
    <name evidence="2" type="ORF">ElyMa_004554000</name>
</gene>
<name>A0AAV4HUD6_9GAST</name>
<evidence type="ECO:0000256" key="1">
    <source>
        <dbReference type="SAM" id="MobiDB-lite"/>
    </source>
</evidence>
<feature type="compositionally biased region" description="Polar residues" evidence="1">
    <location>
        <begin position="1"/>
        <end position="10"/>
    </location>
</feature>
<proteinExistence type="predicted"/>
<protein>
    <submittedName>
        <fullName evidence="2">Uncharacterized protein</fullName>
    </submittedName>
</protein>
<keyword evidence="3" id="KW-1185">Reference proteome</keyword>
<evidence type="ECO:0000313" key="2">
    <source>
        <dbReference type="EMBL" id="GFS00402.1"/>
    </source>
</evidence>
<dbReference type="EMBL" id="BMAT01009180">
    <property type="protein sequence ID" value="GFS00402.1"/>
    <property type="molecule type" value="Genomic_DNA"/>
</dbReference>
<evidence type="ECO:0000313" key="3">
    <source>
        <dbReference type="Proteomes" id="UP000762676"/>
    </source>
</evidence>
<feature type="region of interest" description="Disordered" evidence="1">
    <location>
        <begin position="1"/>
        <end position="36"/>
    </location>
</feature>
<sequence>MCVNSLSQGLNVDLPKAGLEPRTSRSESRASTTTPRRHVYLQLTRPRQMNLKFKGWGQFARTALHHKNPQRRPKDLSMSNPKVLQRWARGESGRWKMSLEAVVSNLHVGGSGLGALCCRLGGDGNARQHPE</sequence>
<reference evidence="2 3" key="1">
    <citation type="journal article" date="2021" name="Elife">
        <title>Chloroplast acquisition without the gene transfer in kleptoplastic sea slugs, Plakobranchus ocellatus.</title>
        <authorList>
            <person name="Maeda T."/>
            <person name="Takahashi S."/>
            <person name="Yoshida T."/>
            <person name="Shimamura S."/>
            <person name="Takaki Y."/>
            <person name="Nagai Y."/>
            <person name="Toyoda A."/>
            <person name="Suzuki Y."/>
            <person name="Arimoto A."/>
            <person name="Ishii H."/>
            <person name="Satoh N."/>
            <person name="Nishiyama T."/>
            <person name="Hasebe M."/>
            <person name="Maruyama T."/>
            <person name="Minagawa J."/>
            <person name="Obokata J."/>
            <person name="Shigenobu S."/>
        </authorList>
    </citation>
    <scope>NUCLEOTIDE SEQUENCE [LARGE SCALE GENOMIC DNA]</scope>
</reference>
<comment type="caution">
    <text evidence="2">The sequence shown here is derived from an EMBL/GenBank/DDBJ whole genome shotgun (WGS) entry which is preliminary data.</text>
</comment>
<dbReference type="Proteomes" id="UP000762676">
    <property type="component" value="Unassembled WGS sequence"/>
</dbReference>
<accession>A0AAV4HUD6</accession>